<name>A0A077QKR1_XENBV</name>
<gene>
    <name evidence="1" type="ORF">XBI1_2790001</name>
</gene>
<dbReference type="Proteomes" id="UP000028480">
    <property type="component" value="Unassembled WGS sequence"/>
</dbReference>
<reference evidence="1" key="1">
    <citation type="submission" date="2013-07" db="EMBL/GenBank/DDBJ databases">
        <title>Sub-species coevolution in mutualistic symbiosis.</title>
        <authorList>
            <person name="Murfin K."/>
            <person name="Klassen J."/>
            <person name="Lee M."/>
            <person name="Forst S."/>
            <person name="Stock P."/>
            <person name="Goodrich-Blair H."/>
        </authorList>
    </citation>
    <scope>NUCLEOTIDE SEQUENCE [LARGE SCALE GENOMIC DNA]</scope>
    <source>
        <strain evidence="1">Intermedium</strain>
    </source>
</reference>
<evidence type="ECO:0000313" key="1">
    <source>
        <dbReference type="EMBL" id="CDH33783.1"/>
    </source>
</evidence>
<evidence type="ECO:0000313" key="2">
    <source>
        <dbReference type="Proteomes" id="UP000028480"/>
    </source>
</evidence>
<dbReference type="AlphaFoldDB" id="A0A077QKR1"/>
<proteinExistence type="predicted"/>
<accession>A0A077QKR1</accession>
<dbReference type="HOGENOM" id="CLU_2048810_0_0_6"/>
<organism evidence="1 2">
    <name type="scientific">Xenorhabdus bovienii str. Intermedium</name>
    <dbReference type="NCBI Taxonomy" id="1379677"/>
    <lineage>
        <taxon>Bacteria</taxon>
        <taxon>Pseudomonadati</taxon>
        <taxon>Pseudomonadota</taxon>
        <taxon>Gammaproteobacteria</taxon>
        <taxon>Enterobacterales</taxon>
        <taxon>Morganellaceae</taxon>
        <taxon>Xenorhabdus</taxon>
    </lineage>
</organism>
<dbReference type="PROSITE" id="PS51257">
    <property type="entry name" value="PROKAR_LIPOPROTEIN"/>
    <property type="match status" value="1"/>
</dbReference>
<protein>
    <recommendedName>
        <fullName evidence="3">Lipoprotein</fullName>
    </recommendedName>
</protein>
<comment type="caution">
    <text evidence="1">The sequence shown here is derived from an EMBL/GenBank/DDBJ whole genome shotgun (WGS) entry which is preliminary data.</text>
</comment>
<sequence>MRKILLLTLLILVGCGITPKELRSTKPYAEFSSSKSPDFLSKCIASGLETRSYDGIGAQVYFRPMNNGMSISTFGNIVLIDIFSEDSKTLVKYYSAYTHTWTWGKEGRINAAVQDIKSCI</sequence>
<evidence type="ECO:0008006" key="3">
    <source>
        <dbReference type="Google" id="ProtNLM"/>
    </source>
</evidence>
<dbReference type="RefSeq" id="WP_038189674.1">
    <property type="nucleotide sequence ID" value="NZ_CAWLWA010000195.1"/>
</dbReference>
<dbReference type="EMBL" id="CBTB010000200">
    <property type="protein sequence ID" value="CDH33783.1"/>
    <property type="molecule type" value="Genomic_DNA"/>
</dbReference>